<proteinExistence type="inferred from homology"/>
<protein>
    <submittedName>
        <fullName evidence="4">4'-phosphopantetheinyl transferase</fullName>
    </submittedName>
</protein>
<evidence type="ECO:0000256" key="2">
    <source>
        <dbReference type="ARBA" id="ARBA00022679"/>
    </source>
</evidence>
<evidence type="ECO:0000313" key="5">
    <source>
        <dbReference type="Proteomes" id="UP000000235"/>
    </source>
</evidence>
<dbReference type="Pfam" id="PF01648">
    <property type="entry name" value="ACPS"/>
    <property type="match status" value="1"/>
</dbReference>
<evidence type="ECO:0000313" key="4">
    <source>
        <dbReference type="EMBL" id="ABP55263.1"/>
    </source>
</evidence>
<dbReference type="HOGENOM" id="CLU_057011_2_1_11"/>
<accession>A4X8R3</accession>
<dbReference type="InterPro" id="IPR050559">
    <property type="entry name" value="P-Pant_transferase_sf"/>
</dbReference>
<dbReference type="Gene3D" id="3.90.470.20">
    <property type="entry name" value="4'-phosphopantetheinyl transferase domain"/>
    <property type="match status" value="2"/>
</dbReference>
<dbReference type="eggNOG" id="COG2091">
    <property type="taxonomic scope" value="Bacteria"/>
</dbReference>
<dbReference type="AlphaFoldDB" id="A4X8R3"/>
<dbReference type="SUPFAM" id="SSF56214">
    <property type="entry name" value="4'-phosphopantetheinyl transferase"/>
    <property type="match status" value="2"/>
</dbReference>
<dbReference type="EMBL" id="CP000667">
    <property type="protein sequence ID" value="ABP55263.1"/>
    <property type="molecule type" value="Genomic_DNA"/>
</dbReference>
<keyword evidence="2 4" id="KW-0808">Transferase</keyword>
<dbReference type="STRING" id="369723.Strop_2822"/>
<dbReference type="KEGG" id="stp:Strop_2822"/>
<comment type="similarity">
    <text evidence="1">Belongs to the P-Pant transferase superfamily. Gsp/Sfp/HetI/AcpT family.</text>
</comment>
<dbReference type="GO" id="GO:0005829">
    <property type="term" value="C:cytosol"/>
    <property type="evidence" value="ECO:0007669"/>
    <property type="project" value="TreeGrafter"/>
</dbReference>
<dbReference type="GO" id="GO:0000287">
    <property type="term" value="F:magnesium ion binding"/>
    <property type="evidence" value="ECO:0007669"/>
    <property type="project" value="InterPro"/>
</dbReference>
<evidence type="ECO:0000259" key="3">
    <source>
        <dbReference type="Pfam" id="PF01648"/>
    </source>
</evidence>
<dbReference type="InterPro" id="IPR037143">
    <property type="entry name" value="4-PPantetheinyl_Trfase_dom_sf"/>
</dbReference>
<evidence type="ECO:0000256" key="1">
    <source>
        <dbReference type="ARBA" id="ARBA00010990"/>
    </source>
</evidence>
<sequence length="251" mass="26506">MATGLPAEGTCVVWWAPISGSSDAELLSLLDEGERHRHAGFGDPAGRSAFLTARSVTRLVLGHLLDVAPETLRFRATCRRCGGPHGKPVLWSPATPARFSVSHSGRWCVIAVACGTDVGVDVERIGLRRDTIPVRALAAEERTALASHDKANRLAGFIRYWTRKEALLKATGDGLTVDPAAIVVTRPDQPAGLLHWAAESAPPATPHLADLAAPPGYTAALASLGRPLTVSIRDGGLLADRFRRSAGTAPP</sequence>
<dbReference type="GO" id="GO:0008897">
    <property type="term" value="F:holo-[acyl-carrier-protein] synthase activity"/>
    <property type="evidence" value="ECO:0007669"/>
    <property type="project" value="InterPro"/>
</dbReference>
<dbReference type="PANTHER" id="PTHR12215:SF10">
    <property type="entry name" value="L-AMINOADIPATE-SEMIALDEHYDE DEHYDROGENASE-PHOSPHOPANTETHEINYL TRANSFERASE"/>
    <property type="match status" value="1"/>
</dbReference>
<name>A4X8R3_SALTO</name>
<dbReference type="GO" id="GO:0019878">
    <property type="term" value="P:lysine biosynthetic process via aminoadipic acid"/>
    <property type="evidence" value="ECO:0007669"/>
    <property type="project" value="TreeGrafter"/>
</dbReference>
<dbReference type="PATRIC" id="fig|369723.5.peg.2907"/>
<dbReference type="PANTHER" id="PTHR12215">
    <property type="entry name" value="PHOSPHOPANTETHEINE TRANSFERASE"/>
    <property type="match status" value="1"/>
</dbReference>
<feature type="domain" description="4'-phosphopantetheinyl transferase" evidence="3">
    <location>
        <begin position="118"/>
        <end position="204"/>
    </location>
</feature>
<dbReference type="Proteomes" id="UP000000235">
    <property type="component" value="Chromosome"/>
</dbReference>
<dbReference type="InterPro" id="IPR008278">
    <property type="entry name" value="4-PPantetheinyl_Trfase_dom"/>
</dbReference>
<gene>
    <name evidence="4" type="ordered locus">Strop_2822</name>
</gene>
<reference evidence="5" key="1">
    <citation type="journal article" date="2007" name="Proc. Natl. Acad. Sci. U.S.A.">
        <title>Genome sequencing reveals complex secondary metabolome in the marine actinomycete Salinispora tropica.</title>
        <authorList>
            <person name="Udwary D.W."/>
            <person name="Zeigler L."/>
            <person name="Asolkar R.N."/>
            <person name="Singan V."/>
            <person name="Lapidus A."/>
            <person name="Fenical W."/>
            <person name="Jensen P.R."/>
            <person name="Moore B.S."/>
        </authorList>
    </citation>
    <scope>NUCLEOTIDE SEQUENCE [LARGE SCALE GENOMIC DNA]</scope>
    <source>
        <strain evidence="5">ATCC BAA-916 / DSM 44818 / CNB-440</strain>
    </source>
</reference>
<dbReference type="RefSeq" id="WP_012014044.1">
    <property type="nucleotide sequence ID" value="NC_009380.1"/>
</dbReference>
<keyword evidence="5" id="KW-1185">Reference proteome</keyword>
<organism evidence="4 5">
    <name type="scientific">Salinispora tropica (strain ATCC BAA-916 / DSM 44818 / JCM 13857 / NBRC 105044 / CNB-440)</name>
    <dbReference type="NCBI Taxonomy" id="369723"/>
    <lineage>
        <taxon>Bacteria</taxon>
        <taxon>Bacillati</taxon>
        <taxon>Actinomycetota</taxon>
        <taxon>Actinomycetes</taxon>
        <taxon>Micromonosporales</taxon>
        <taxon>Micromonosporaceae</taxon>
        <taxon>Salinispora</taxon>
    </lineage>
</organism>